<keyword evidence="6" id="KW-0677">Repeat</keyword>
<keyword evidence="7" id="KW-0256">Endoplasmic reticulum</keyword>
<evidence type="ECO:0000256" key="9">
    <source>
        <dbReference type="ARBA" id="ARBA00023235"/>
    </source>
</evidence>
<evidence type="ECO:0000256" key="5">
    <source>
        <dbReference type="ARBA" id="ARBA00022729"/>
    </source>
</evidence>
<feature type="disulfide bond" description="Redox-active" evidence="11">
    <location>
        <begin position="410"/>
        <end position="413"/>
    </location>
</feature>
<evidence type="ECO:0000313" key="16">
    <source>
        <dbReference type="Proteomes" id="UP001153076"/>
    </source>
</evidence>
<evidence type="ECO:0000256" key="3">
    <source>
        <dbReference type="ARBA" id="ARBA00006347"/>
    </source>
</evidence>
<dbReference type="GO" id="GO:0005788">
    <property type="term" value="C:endoplasmic reticulum lumen"/>
    <property type="evidence" value="ECO:0007669"/>
    <property type="project" value="UniProtKB-SubCell"/>
</dbReference>
<dbReference type="OrthoDB" id="427280at2759"/>
<evidence type="ECO:0000256" key="11">
    <source>
        <dbReference type="PIRSR" id="PIRSR605792-51"/>
    </source>
</evidence>
<evidence type="ECO:0000256" key="10">
    <source>
        <dbReference type="ARBA" id="ARBA00023284"/>
    </source>
</evidence>
<feature type="signal peptide" evidence="13">
    <location>
        <begin position="1"/>
        <end position="28"/>
    </location>
</feature>
<dbReference type="PANTHER" id="PTHR18929">
    <property type="entry name" value="PROTEIN DISULFIDE ISOMERASE"/>
    <property type="match status" value="1"/>
</dbReference>
<sequence>MEAVRLSGRGLVVCLVVVLVAAAGRIQAVEEKTKEEVVLTLDNSNFTDTVSKHDFILAEFYAPWCKFCQKLAPEYEKAASILFNHDPPITLAKTDITVEDNRDLALKFNVQGIPALKILRNGGEIVQNYKGPRDADGIVQYIKKQLGPSSVEIKSKDDVAAVIDEKKIFIAGVFPEFAGAEFENFTKLAKTLQSEYDFGHTLDAKVLPRGDSSVKGPLIRLLKAFDELFADFKDFDLDAIRKFIEEEDMPSVLVHSADPSNEVYMGKFKSRFTRVTMLLNFSSENAVALKSKFYDIAFLLKGGKLGFQIADLEAGGDSLLQRFKLDESRAPLVFIQEGGDKKYFKTNVEPDQLVPWFKKFLDGKVEPRKISQPIPQENNEPVKVVVLDSLQDLVFNSGKEVLLEFYAPWCIHCKNIAPTFDAVATFYENDTNVMVAKFDITLNDIPMEIFEVRGYPTIFFVSSKGKIVEYDYNRGGNPEAFIAFIEENRADKKSKAEDEIQVDVKKESDDVIESKTEESSNAIEEEKDEPTSIKDEL</sequence>
<feature type="domain" description="Thioredoxin" evidence="14">
    <location>
        <begin position="368"/>
        <end position="490"/>
    </location>
</feature>
<keyword evidence="16" id="KW-1185">Reference proteome</keyword>
<dbReference type="FunFam" id="3.40.30.10:FF:000150">
    <property type="entry name" value="Protein disulfide-isomerase"/>
    <property type="match status" value="1"/>
</dbReference>
<gene>
    <name evidence="15" type="ORF">Cgig2_024947</name>
</gene>
<dbReference type="InterPro" id="IPR013766">
    <property type="entry name" value="Thioredoxin_domain"/>
</dbReference>
<name>A0A9Q1KD77_9CARY</name>
<dbReference type="PROSITE" id="PS51352">
    <property type="entry name" value="THIOREDOXIN_2"/>
    <property type="match status" value="2"/>
</dbReference>
<dbReference type="AlphaFoldDB" id="A0A9Q1KD77"/>
<evidence type="ECO:0000256" key="6">
    <source>
        <dbReference type="ARBA" id="ARBA00022737"/>
    </source>
</evidence>
<feature type="compositionally biased region" description="Basic and acidic residues" evidence="12">
    <location>
        <begin position="492"/>
        <end position="518"/>
    </location>
</feature>
<dbReference type="EC" id="5.3.4.1" evidence="4"/>
<evidence type="ECO:0000256" key="4">
    <source>
        <dbReference type="ARBA" id="ARBA00012723"/>
    </source>
</evidence>
<dbReference type="EMBL" id="JAKOGI010000174">
    <property type="protein sequence ID" value="KAJ8441218.1"/>
    <property type="molecule type" value="Genomic_DNA"/>
</dbReference>
<dbReference type="PANTHER" id="PTHR18929:SF132">
    <property type="entry name" value="PROTEIN DISULFIDE-ISOMERASE A3"/>
    <property type="match status" value="1"/>
</dbReference>
<organism evidence="15 16">
    <name type="scientific">Carnegiea gigantea</name>
    <dbReference type="NCBI Taxonomy" id="171969"/>
    <lineage>
        <taxon>Eukaryota</taxon>
        <taxon>Viridiplantae</taxon>
        <taxon>Streptophyta</taxon>
        <taxon>Embryophyta</taxon>
        <taxon>Tracheophyta</taxon>
        <taxon>Spermatophyta</taxon>
        <taxon>Magnoliopsida</taxon>
        <taxon>eudicotyledons</taxon>
        <taxon>Gunneridae</taxon>
        <taxon>Pentapetalae</taxon>
        <taxon>Caryophyllales</taxon>
        <taxon>Cactineae</taxon>
        <taxon>Cactaceae</taxon>
        <taxon>Cactoideae</taxon>
        <taxon>Echinocereeae</taxon>
        <taxon>Carnegiea</taxon>
    </lineage>
</organism>
<evidence type="ECO:0000256" key="1">
    <source>
        <dbReference type="ARBA" id="ARBA00001182"/>
    </source>
</evidence>
<dbReference type="CDD" id="cd02981">
    <property type="entry name" value="PDI_b_family"/>
    <property type="match status" value="1"/>
</dbReference>
<evidence type="ECO:0000259" key="14">
    <source>
        <dbReference type="PROSITE" id="PS51352"/>
    </source>
</evidence>
<feature type="region of interest" description="Disordered" evidence="12">
    <location>
        <begin position="492"/>
        <end position="537"/>
    </location>
</feature>
<dbReference type="Proteomes" id="UP001153076">
    <property type="component" value="Unassembled WGS sequence"/>
</dbReference>
<dbReference type="Gene3D" id="3.40.30.10">
    <property type="entry name" value="Glutaredoxin"/>
    <property type="match status" value="4"/>
</dbReference>
<dbReference type="GO" id="GO:0006457">
    <property type="term" value="P:protein folding"/>
    <property type="evidence" value="ECO:0007669"/>
    <property type="project" value="TreeGrafter"/>
</dbReference>
<evidence type="ECO:0000256" key="8">
    <source>
        <dbReference type="ARBA" id="ARBA00023157"/>
    </source>
</evidence>
<comment type="similarity">
    <text evidence="3">Belongs to the protein disulfide isomerase family.</text>
</comment>
<dbReference type="CDD" id="cd02961">
    <property type="entry name" value="PDI_a_family"/>
    <property type="match status" value="1"/>
</dbReference>
<dbReference type="GO" id="GO:0003756">
    <property type="term" value="F:protein disulfide isomerase activity"/>
    <property type="evidence" value="ECO:0007669"/>
    <property type="project" value="UniProtKB-EC"/>
</dbReference>
<evidence type="ECO:0000256" key="12">
    <source>
        <dbReference type="SAM" id="MobiDB-lite"/>
    </source>
</evidence>
<feature type="domain" description="Thioredoxin" evidence="14">
    <location>
        <begin position="15"/>
        <end position="147"/>
    </location>
</feature>
<keyword evidence="5 13" id="KW-0732">Signal</keyword>
<proteinExistence type="inferred from homology"/>
<keyword evidence="9" id="KW-0413">Isomerase</keyword>
<evidence type="ECO:0000256" key="7">
    <source>
        <dbReference type="ARBA" id="ARBA00022824"/>
    </source>
</evidence>
<comment type="subcellular location">
    <subcellularLocation>
        <location evidence="2">Endoplasmic reticulum lumen</location>
    </subcellularLocation>
</comment>
<evidence type="ECO:0000313" key="15">
    <source>
        <dbReference type="EMBL" id="KAJ8441218.1"/>
    </source>
</evidence>
<dbReference type="InterPro" id="IPR036249">
    <property type="entry name" value="Thioredoxin-like_sf"/>
</dbReference>
<accession>A0A9Q1KD77</accession>
<reference evidence="15" key="1">
    <citation type="submission" date="2022-04" db="EMBL/GenBank/DDBJ databases">
        <title>Carnegiea gigantea Genome sequencing and assembly v2.</title>
        <authorList>
            <person name="Copetti D."/>
            <person name="Sanderson M.J."/>
            <person name="Burquez A."/>
            <person name="Wojciechowski M.F."/>
        </authorList>
    </citation>
    <scope>NUCLEOTIDE SEQUENCE</scope>
    <source>
        <strain evidence="15">SGP5-SGP5p</strain>
        <tissue evidence="15">Aerial part</tissue>
    </source>
</reference>
<keyword evidence="8 11" id="KW-1015">Disulfide bond</keyword>
<dbReference type="GO" id="GO:0034976">
    <property type="term" value="P:response to endoplasmic reticulum stress"/>
    <property type="evidence" value="ECO:0007669"/>
    <property type="project" value="TreeGrafter"/>
</dbReference>
<dbReference type="Pfam" id="PF13848">
    <property type="entry name" value="Thioredoxin_6"/>
    <property type="match status" value="1"/>
</dbReference>
<comment type="catalytic activity">
    <reaction evidence="1">
        <text>Catalyzes the rearrangement of -S-S- bonds in proteins.</text>
        <dbReference type="EC" id="5.3.4.1"/>
    </reaction>
</comment>
<comment type="caution">
    <text evidence="15">The sequence shown here is derived from an EMBL/GenBank/DDBJ whole genome shotgun (WGS) entry which is preliminary data.</text>
</comment>
<dbReference type="FunFam" id="3.40.30.10:FF:000107">
    <property type="entry name" value="Protein disulfide-isomerase 5-2"/>
    <property type="match status" value="1"/>
</dbReference>
<dbReference type="CDD" id="cd02995">
    <property type="entry name" value="PDI_a_PDI_a'_C"/>
    <property type="match status" value="1"/>
</dbReference>
<feature type="chain" id="PRO_5040294650" description="protein disulfide-isomerase" evidence="13">
    <location>
        <begin position="29"/>
        <end position="537"/>
    </location>
</feature>
<evidence type="ECO:0000256" key="2">
    <source>
        <dbReference type="ARBA" id="ARBA00004319"/>
    </source>
</evidence>
<dbReference type="InterPro" id="IPR005792">
    <property type="entry name" value="Prot_disulphide_isomerase"/>
</dbReference>
<dbReference type="NCBIfam" id="TIGR01130">
    <property type="entry name" value="ER_PDI_fam"/>
    <property type="match status" value="1"/>
</dbReference>
<dbReference type="SUPFAM" id="SSF52833">
    <property type="entry name" value="Thioredoxin-like"/>
    <property type="match status" value="3"/>
</dbReference>
<feature type="disulfide bond" description="Redox-active" evidence="11">
    <location>
        <begin position="65"/>
        <end position="68"/>
    </location>
</feature>
<evidence type="ECO:0000256" key="13">
    <source>
        <dbReference type="SAM" id="SignalP"/>
    </source>
</evidence>
<protein>
    <recommendedName>
        <fullName evidence="4">protein disulfide-isomerase</fullName>
        <ecNumber evidence="4">5.3.4.1</ecNumber>
    </recommendedName>
</protein>
<dbReference type="Pfam" id="PF00085">
    <property type="entry name" value="Thioredoxin"/>
    <property type="match status" value="2"/>
</dbReference>
<keyword evidence="10 11" id="KW-0676">Redox-active center</keyword>